<evidence type="ECO:0000256" key="12">
    <source>
        <dbReference type="SAM" id="SignalP"/>
    </source>
</evidence>
<reference evidence="14 15" key="1">
    <citation type="journal article" date="2020" name="Microorganisms">
        <title>Osmotic Adaptation and Compatible Solute Biosynthesis of Phototrophic Bacteria as Revealed from Genome Analyses.</title>
        <authorList>
            <person name="Imhoff J.F."/>
            <person name="Rahn T."/>
            <person name="Kunzel S."/>
            <person name="Keller A."/>
            <person name="Neulinger S.C."/>
        </authorList>
    </citation>
    <scope>NUCLEOTIDE SEQUENCE [LARGE SCALE GENOMIC DNA]</scope>
    <source>
        <strain evidence="14 15">DSM 9895</strain>
    </source>
</reference>
<evidence type="ECO:0000313" key="14">
    <source>
        <dbReference type="EMBL" id="MBK1667291.1"/>
    </source>
</evidence>
<feature type="domain" description="SsuA/THI5-like" evidence="13">
    <location>
        <begin position="51"/>
        <end position="264"/>
    </location>
</feature>
<evidence type="ECO:0000256" key="8">
    <source>
        <dbReference type="ARBA" id="ARBA00022977"/>
    </source>
</evidence>
<evidence type="ECO:0000313" key="15">
    <source>
        <dbReference type="Proteomes" id="UP001296873"/>
    </source>
</evidence>
<keyword evidence="12" id="KW-0732">Signal</keyword>
<dbReference type="SUPFAM" id="SSF53850">
    <property type="entry name" value="Periplasmic binding protein-like II"/>
    <property type="match status" value="1"/>
</dbReference>
<evidence type="ECO:0000259" key="13">
    <source>
        <dbReference type="Pfam" id="PF09084"/>
    </source>
</evidence>
<comment type="catalytic activity">
    <reaction evidence="11">
        <text>N(6)-(pyridoxal phosphate)-L-lysyl-[4-amino-5-hydroxymethyl-2-methylpyrimidine phosphate synthase] + L-histidyl-[4-amino-5-hydroxymethyl-2-methylpyrimidine phosphate synthase] + 2 Fe(3+) + 4 H2O = L-lysyl-[4-amino-5-hydroxymethyl-2-methylpyrimidine phosphate synthase] + (2S)-2-amino-5-hydroxy-4-oxopentanoyl-[4-amino-5-hydroxymethyl-2-methylpyrimidine phosphate synthase] + 4-amino-2-methyl-5-(phosphooxymethyl)pyrimidine + 3-oxopropanoate + 2 Fe(2+) + 2 H(+)</text>
        <dbReference type="Rhea" id="RHEA:65756"/>
        <dbReference type="Rhea" id="RHEA-COMP:16892"/>
        <dbReference type="Rhea" id="RHEA-COMP:16893"/>
        <dbReference type="Rhea" id="RHEA-COMP:16894"/>
        <dbReference type="Rhea" id="RHEA-COMP:16895"/>
        <dbReference type="ChEBI" id="CHEBI:15377"/>
        <dbReference type="ChEBI" id="CHEBI:15378"/>
        <dbReference type="ChEBI" id="CHEBI:29033"/>
        <dbReference type="ChEBI" id="CHEBI:29034"/>
        <dbReference type="ChEBI" id="CHEBI:29969"/>
        <dbReference type="ChEBI" id="CHEBI:29979"/>
        <dbReference type="ChEBI" id="CHEBI:33190"/>
        <dbReference type="ChEBI" id="CHEBI:58354"/>
        <dbReference type="ChEBI" id="CHEBI:143915"/>
        <dbReference type="ChEBI" id="CHEBI:157692"/>
    </reaction>
    <physiologicalReaction direction="left-to-right" evidence="11">
        <dbReference type="Rhea" id="RHEA:65757"/>
    </physiologicalReaction>
</comment>
<accession>A0ABS1DA38</accession>
<evidence type="ECO:0000256" key="6">
    <source>
        <dbReference type="ARBA" id="ARBA00022723"/>
    </source>
</evidence>
<evidence type="ECO:0000256" key="7">
    <source>
        <dbReference type="ARBA" id="ARBA00022898"/>
    </source>
</evidence>
<evidence type="ECO:0000256" key="11">
    <source>
        <dbReference type="ARBA" id="ARBA00048179"/>
    </source>
</evidence>
<keyword evidence="7" id="KW-0663">Pyridoxal phosphate</keyword>
<evidence type="ECO:0000256" key="4">
    <source>
        <dbReference type="ARBA" id="ARBA00011738"/>
    </source>
</evidence>
<feature type="signal peptide" evidence="12">
    <location>
        <begin position="1"/>
        <end position="32"/>
    </location>
</feature>
<evidence type="ECO:0000256" key="5">
    <source>
        <dbReference type="ARBA" id="ARBA00022679"/>
    </source>
</evidence>
<dbReference type="InterPro" id="IPR027939">
    <property type="entry name" value="NMT1/THI5"/>
</dbReference>
<evidence type="ECO:0000256" key="3">
    <source>
        <dbReference type="ARBA" id="ARBA00009406"/>
    </source>
</evidence>
<keyword evidence="9" id="KW-0408">Iron</keyword>
<organism evidence="14 15">
    <name type="scientific">Rhodovibrio sodomensis</name>
    <dbReference type="NCBI Taxonomy" id="1088"/>
    <lineage>
        <taxon>Bacteria</taxon>
        <taxon>Pseudomonadati</taxon>
        <taxon>Pseudomonadota</taxon>
        <taxon>Alphaproteobacteria</taxon>
        <taxon>Rhodospirillales</taxon>
        <taxon>Rhodovibrionaceae</taxon>
        <taxon>Rhodovibrio</taxon>
    </lineage>
</organism>
<dbReference type="EMBL" id="NRRL01000005">
    <property type="protein sequence ID" value="MBK1667291.1"/>
    <property type="molecule type" value="Genomic_DNA"/>
</dbReference>
<protein>
    <recommendedName>
        <fullName evidence="10">Thiamine pyrimidine synthase</fullName>
    </recommendedName>
</protein>
<sequence>MPFRLTQTVRALALGIAVALGGIATGGTPVHAQDQLSVKFTLDWKFEGPAAPFLLANQRGYFEQEGLDVTIDSGNGSAGAVTRVASGAYDIAMADLNSMVEFNAQNPDKAMTAMFIVYNAPPFAIFTLDSSDIETAQDLEGKTLGAPVFDAPRKLFPAFAREMGIDRSKVSWQSMDPPLREPMLVRGDVDAISGFYFTSLLNLRALGVGRDDLKIWQYSDAGLDLYGNGLIASPEMMRNHPDKLTGFLRAVVRGWAAVIKNPDAGIAAVKQRDPLIDAALEKDRLMMAIDNNVLTPEVARNGMGGINRERMARAIDQVALSFGIEDEPSVDAVFTSRFLPAKEERMLPTN</sequence>
<comment type="pathway">
    <text evidence="2">Cofactor biosynthesis; thiamine diphosphate biosynthesis.</text>
</comment>
<comment type="subunit">
    <text evidence="4">Homodimer.</text>
</comment>
<keyword evidence="8" id="KW-0784">Thiamine biosynthesis</keyword>
<gene>
    <name evidence="14" type="ORF">CKO28_04440</name>
</gene>
<proteinExistence type="inferred from homology"/>
<comment type="similarity">
    <text evidence="3">Belongs to the NMT1/THI5 family.</text>
</comment>
<comment type="caution">
    <text evidence="14">The sequence shown here is derived from an EMBL/GenBank/DDBJ whole genome shotgun (WGS) entry which is preliminary data.</text>
</comment>
<dbReference type="Pfam" id="PF09084">
    <property type="entry name" value="NMT1"/>
    <property type="match status" value="1"/>
</dbReference>
<keyword evidence="5" id="KW-0808">Transferase</keyword>
<evidence type="ECO:0000256" key="2">
    <source>
        <dbReference type="ARBA" id="ARBA00004948"/>
    </source>
</evidence>
<keyword evidence="15" id="KW-1185">Reference proteome</keyword>
<evidence type="ECO:0000256" key="9">
    <source>
        <dbReference type="ARBA" id="ARBA00023004"/>
    </source>
</evidence>
<evidence type="ECO:0000256" key="10">
    <source>
        <dbReference type="ARBA" id="ARBA00033171"/>
    </source>
</evidence>
<dbReference type="Gene3D" id="3.40.190.10">
    <property type="entry name" value="Periplasmic binding protein-like II"/>
    <property type="match status" value="2"/>
</dbReference>
<feature type="chain" id="PRO_5046580474" description="Thiamine pyrimidine synthase" evidence="12">
    <location>
        <begin position="33"/>
        <end position="350"/>
    </location>
</feature>
<dbReference type="InterPro" id="IPR015168">
    <property type="entry name" value="SsuA/THI5"/>
</dbReference>
<comment type="function">
    <text evidence="1">Responsible for the formation of the pyrimidine heterocycle in the thiamine biosynthesis pathway. Catalyzes the formation of hydroxymethylpyrimidine phosphate (HMP-P) from histidine and pyridoxal phosphate (PLP). The protein uses PLP and the active site histidine to form HMP-P, generating an inactive enzyme. The enzyme can only undergo a single turnover, which suggests it is a suicide enzyme.</text>
</comment>
<keyword evidence="6" id="KW-0479">Metal-binding</keyword>
<dbReference type="Proteomes" id="UP001296873">
    <property type="component" value="Unassembled WGS sequence"/>
</dbReference>
<name>A0ABS1DA38_9PROT</name>
<dbReference type="PANTHER" id="PTHR31528">
    <property type="entry name" value="4-AMINO-5-HYDROXYMETHYL-2-METHYLPYRIMIDINE PHOSPHATE SYNTHASE THI11-RELATED"/>
    <property type="match status" value="1"/>
</dbReference>
<evidence type="ECO:0000256" key="1">
    <source>
        <dbReference type="ARBA" id="ARBA00003469"/>
    </source>
</evidence>
<dbReference type="PANTHER" id="PTHR31528:SF1">
    <property type="entry name" value="4-AMINO-5-HYDROXYMETHYL-2-METHYLPYRIMIDINE PHOSPHATE SYNTHASE THI11-RELATED"/>
    <property type="match status" value="1"/>
</dbReference>